<dbReference type="InterPro" id="IPR002052">
    <property type="entry name" value="DNA_methylase_N6_adenine_CS"/>
</dbReference>
<evidence type="ECO:0000313" key="6">
    <source>
        <dbReference type="Proteomes" id="UP000001950"/>
    </source>
</evidence>
<dbReference type="OMA" id="AFNKWSR"/>
<dbReference type="SUPFAM" id="SSF53335">
    <property type="entry name" value="S-adenosyl-L-methionine-dependent methyltransferases"/>
    <property type="match status" value="1"/>
</dbReference>
<dbReference type="GO" id="GO:0005737">
    <property type="term" value="C:cytoplasm"/>
    <property type="evidence" value="ECO:0007669"/>
    <property type="project" value="TreeGrafter"/>
</dbReference>
<dbReference type="STRING" id="5874.Q4UHG6"/>
<dbReference type="InterPro" id="IPR059073">
    <property type="entry name" value="TRMT11_N"/>
</dbReference>
<evidence type="ECO:0000256" key="1">
    <source>
        <dbReference type="ARBA" id="ARBA00022603"/>
    </source>
</evidence>
<dbReference type="GO" id="GO:0043527">
    <property type="term" value="C:tRNA methyltransferase complex"/>
    <property type="evidence" value="ECO:0007669"/>
    <property type="project" value="UniProtKB-ARBA"/>
</dbReference>
<protein>
    <submittedName>
        <fullName evidence="5">Uncharacterized protein</fullName>
    </submittedName>
</protein>
<dbReference type="AlphaFoldDB" id="Q4UHG6"/>
<dbReference type="InterPro" id="IPR000241">
    <property type="entry name" value="RlmKL-like_Mtase"/>
</dbReference>
<dbReference type="EMBL" id="CR940347">
    <property type="protein sequence ID" value="CAI73473.1"/>
    <property type="molecule type" value="Genomic_DNA"/>
</dbReference>
<dbReference type="Gene3D" id="3.40.50.150">
    <property type="entry name" value="Vaccinia Virus protein VP39"/>
    <property type="match status" value="1"/>
</dbReference>
<dbReference type="KEGG" id="tan:TA03045"/>
<keyword evidence="2" id="KW-0808">Transferase</keyword>
<evidence type="ECO:0000256" key="2">
    <source>
        <dbReference type="ARBA" id="ARBA00022679"/>
    </source>
</evidence>
<dbReference type="OrthoDB" id="296065at2759"/>
<dbReference type="GeneID" id="3863876"/>
<dbReference type="Pfam" id="PF25904">
    <property type="entry name" value="Tmrp11_N"/>
    <property type="match status" value="1"/>
</dbReference>
<dbReference type="GO" id="GO:0003676">
    <property type="term" value="F:nucleic acid binding"/>
    <property type="evidence" value="ECO:0007669"/>
    <property type="project" value="InterPro"/>
</dbReference>
<dbReference type="FunCoup" id="Q4UHG6">
    <property type="interactions" value="270"/>
</dbReference>
<dbReference type="InterPro" id="IPR029063">
    <property type="entry name" value="SAM-dependent_MTases_sf"/>
</dbReference>
<dbReference type="VEuPathDB" id="PiroplasmaDB:TA03045"/>
<dbReference type="GO" id="GO:0008168">
    <property type="term" value="F:methyltransferase activity"/>
    <property type="evidence" value="ECO:0007669"/>
    <property type="project" value="UniProtKB-KW"/>
</dbReference>
<dbReference type="InParanoid" id="Q4UHG6"/>
<dbReference type="PROSITE" id="PS00092">
    <property type="entry name" value="N6_MTASE"/>
    <property type="match status" value="1"/>
</dbReference>
<gene>
    <name evidence="5" type="ORF">TA03045</name>
</gene>
<keyword evidence="1" id="KW-0489">Methyltransferase</keyword>
<proteinExistence type="predicted"/>
<feature type="domain" description="tRNA (guanine(10)-N(2))-methyltransferase TRMT11 N-terminal" evidence="4">
    <location>
        <begin position="75"/>
        <end position="208"/>
    </location>
</feature>
<dbReference type="GO" id="GO:0032259">
    <property type="term" value="P:methylation"/>
    <property type="evidence" value="ECO:0007669"/>
    <property type="project" value="UniProtKB-KW"/>
</dbReference>
<dbReference type="Pfam" id="PF01170">
    <property type="entry name" value="UPF0020"/>
    <property type="match status" value="1"/>
</dbReference>
<evidence type="ECO:0000313" key="5">
    <source>
        <dbReference type="EMBL" id="CAI73473.1"/>
    </source>
</evidence>
<dbReference type="PIRSF" id="PIRSF017259">
    <property type="entry name" value="tRNA_mtfrase_TRM11"/>
    <property type="match status" value="1"/>
</dbReference>
<sequence length="446" mass="51003">MERCLFRMRMDVDYNELIEFELLALAELLGVSSGDFKLSYYKDENITCKLYSQSLTEYYLNCSPGNPVSDFKRLETTDQNVFLFGSVPSTDIAKAIFDRSILNKEIINVWAECENYDEILDYVLNECKAEMESHLLGKSWCVKYSKYNNKSNSDDIIKVLDKLLPIFQHAGDVDLINPITKIAIIEKYNINKKTCEKKLDRIYFGNILFERNDSPWWTNYCLSNRPILGPTSLENSLAFILSNLGKVKTGSVVYDPFVGSGGSLISSSIFGGYCIGSDIDIRILRGWGISYIKSNTSESNEKNIFVNFNHYKLLVPEIIRFDIKHSPFKHSNGWVDTIITDPPYGTKLLLDNSYYKHTININFIVASYMNNKLMKNINNNLRHKNCLELITFLLQIGLNVLVKHGRLIFLLPSHVNNIDESLSLINCKGYKVVYVGQQLLTGGNKH</sequence>
<feature type="domain" description="Ribosomal RNA large subunit methyltransferase K/L-like methyltransferase" evidence="3">
    <location>
        <begin position="225"/>
        <end position="348"/>
    </location>
</feature>
<dbReference type="Proteomes" id="UP000001950">
    <property type="component" value="Chromosome 1"/>
</dbReference>
<organism evidence="5 6">
    <name type="scientific">Theileria annulata</name>
    <dbReference type="NCBI Taxonomy" id="5874"/>
    <lineage>
        <taxon>Eukaryota</taxon>
        <taxon>Sar</taxon>
        <taxon>Alveolata</taxon>
        <taxon>Apicomplexa</taxon>
        <taxon>Aconoidasida</taxon>
        <taxon>Piroplasmida</taxon>
        <taxon>Theileriidae</taxon>
        <taxon>Theileria</taxon>
    </lineage>
</organism>
<dbReference type="PRINTS" id="PR00507">
    <property type="entry name" value="N12N6MTFRASE"/>
</dbReference>
<name>Q4UHG6_THEAN</name>
<dbReference type="eggNOG" id="KOG2671">
    <property type="taxonomic scope" value="Eukaryota"/>
</dbReference>
<evidence type="ECO:0000259" key="4">
    <source>
        <dbReference type="Pfam" id="PF25904"/>
    </source>
</evidence>
<evidence type="ECO:0000259" key="3">
    <source>
        <dbReference type="Pfam" id="PF01170"/>
    </source>
</evidence>
<dbReference type="PANTHER" id="PTHR13370:SF3">
    <property type="entry name" value="TRNA (GUANINE(10)-N2)-METHYLTRANSFERASE HOMOLOG"/>
    <property type="match status" value="1"/>
</dbReference>
<keyword evidence="6" id="KW-1185">Reference proteome</keyword>
<dbReference type="RefSeq" id="XP_954150.1">
    <property type="nucleotide sequence ID" value="XM_949057.1"/>
</dbReference>
<dbReference type="PANTHER" id="PTHR13370">
    <property type="entry name" value="RNA METHYLASE-RELATED"/>
    <property type="match status" value="1"/>
</dbReference>
<accession>Q4UHG6</accession>
<reference evidence="5 6" key="1">
    <citation type="journal article" date="2005" name="Science">
        <title>Genome of the host-cell transforming parasite Theileria annulata compared with T. parva.</title>
        <authorList>
            <person name="Pain A."/>
            <person name="Renauld H."/>
            <person name="Berriman M."/>
            <person name="Murphy L."/>
            <person name="Yeats C.A."/>
            <person name="Weir W."/>
            <person name="Kerhornou A."/>
            <person name="Aslett M."/>
            <person name="Bishop R."/>
            <person name="Bouchier C."/>
            <person name="Cochet M."/>
            <person name="Coulson R.M.R."/>
            <person name="Cronin A."/>
            <person name="de Villiers E.P."/>
            <person name="Fraser A."/>
            <person name="Fosker N."/>
            <person name="Gardner M."/>
            <person name="Goble A."/>
            <person name="Griffiths-Jones S."/>
            <person name="Harris D.E."/>
            <person name="Katzer F."/>
            <person name="Larke N."/>
            <person name="Lord A."/>
            <person name="Maser P."/>
            <person name="McKellar S."/>
            <person name="Mooney P."/>
            <person name="Morton F."/>
            <person name="Nene V."/>
            <person name="O'Neil S."/>
            <person name="Price C."/>
            <person name="Quail M.A."/>
            <person name="Rabbinowitsch E."/>
            <person name="Rawlings N.D."/>
            <person name="Rutter S."/>
            <person name="Saunders D."/>
            <person name="Seeger K."/>
            <person name="Shah T."/>
            <person name="Squares R."/>
            <person name="Squares S."/>
            <person name="Tivey A."/>
            <person name="Walker A.R."/>
            <person name="Woodward J."/>
            <person name="Dobbelaere D.A.E."/>
            <person name="Langsley G."/>
            <person name="Rajandream M.A."/>
            <person name="McKeever D."/>
            <person name="Shiels B."/>
            <person name="Tait A."/>
            <person name="Barrell B.G."/>
            <person name="Hall N."/>
        </authorList>
    </citation>
    <scope>NUCLEOTIDE SEQUENCE [LARGE SCALE GENOMIC DNA]</scope>
    <source>
        <strain evidence="6">Ankara</strain>
    </source>
</reference>